<accession>A0A2T7P164</accession>
<proteinExistence type="predicted"/>
<dbReference type="Gene3D" id="2.60.40.10">
    <property type="entry name" value="Immunoglobulins"/>
    <property type="match status" value="1"/>
</dbReference>
<keyword evidence="8" id="KW-1185">Reference proteome</keyword>
<dbReference type="EMBL" id="PZQS01000007">
    <property type="protein sequence ID" value="PVD27146.1"/>
    <property type="molecule type" value="Genomic_DNA"/>
</dbReference>
<evidence type="ECO:0000259" key="6">
    <source>
        <dbReference type="PROSITE" id="PS50835"/>
    </source>
</evidence>
<dbReference type="InterPro" id="IPR036179">
    <property type="entry name" value="Ig-like_dom_sf"/>
</dbReference>
<evidence type="ECO:0000256" key="3">
    <source>
        <dbReference type="ARBA" id="ARBA00023157"/>
    </source>
</evidence>
<keyword evidence="4" id="KW-0325">Glycoprotein</keyword>
<comment type="subcellular location">
    <subcellularLocation>
        <location evidence="1">Membrane</location>
        <topology evidence="1">Single-pass type I membrane protein</topology>
    </subcellularLocation>
</comment>
<dbReference type="STRING" id="400727.A0A2T7P164"/>
<name>A0A2T7P164_POMCA</name>
<evidence type="ECO:0000256" key="1">
    <source>
        <dbReference type="ARBA" id="ARBA00004479"/>
    </source>
</evidence>
<organism evidence="7 8">
    <name type="scientific">Pomacea canaliculata</name>
    <name type="common">Golden apple snail</name>
    <dbReference type="NCBI Taxonomy" id="400727"/>
    <lineage>
        <taxon>Eukaryota</taxon>
        <taxon>Metazoa</taxon>
        <taxon>Spiralia</taxon>
        <taxon>Lophotrochozoa</taxon>
        <taxon>Mollusca</taxon>
        <taxon>Gastropoda</taxon>
        <taxon>Caenogastropoda</taxon>
        <taxon>Architaenioglossa</taxon>
        <taxon>Ampullarioidea</taxon>
        <taxon>Ampullariidae</taxon>
        <taxon>Pomacea</taxon>
    </lineage>
</organism>
<evidence type="ECO:0000256" key="2">
    <source>
        <dbReference type="ARBA" id="ARBA00023136"/>
    </source>
</evidence>
<dbReference type="PROSITE" id="PS50835">
    <property type="entry name" value="IG_LIKE"/>
    <property type="match status" value="1"/>
</dbReference>
<feature type="domain" description="Ig-like" evidence="6">
    <location>
        <begin position="349"/>
        <end position="429"/>
    </location>
</feature>
<dbReference type="PANTHER" id="PTHR11640:SF166">
    <property type="entry name" value="IG-LIKE DOMAIN-CONTAINING PROTEIN"/>
    <property type="match status" value="1"/>
</dbReference>
<dbReference type="GO" id="GO:0016020">
    <property type="term" value="C:membrane"/>
    <property type="evidence" value="ECO:0007669"/>
    <property type="project" value="UniProtKB-SubCell"/>
</dbReference>
<gene>
    <name evidence="7" type="ORF">C0Q70_12299</name>
</gene>
<keyword evidence="3" id="KW-1015">Disulfide bond</keyword>
<reference evidence="7 8" key="1">
    <citation type="submission" date="2018-04" db="EMBL/GenBank/DDBJ databases">
        <title>The genome of golden apple snail Pomacea canaliculata provides insight into stress tolerance and invasive adaptation.</title>
        <authorList>
            <person name="Liu C."/>
            <person name="Liu B."/>
            <person name="Ren Y."/>
            <person name="Zhang Y."/>
            <person name="Wang H."/>
            <person name="Li S."/>
            <person name="Jiang F."/>
            <person name="Yin L."/>
            <person name="Zhang G."/>
            <person name="Qian W."/>
            <person name="Fan W."/>
        </authorList>
    </citation>
    <scope>NUCLEOTIDE SEQUENCE [LARGE SCALE GENOMIC DNA]</scope>
    <source>
        <strain evidence="7">SZHN2017</strain>
        <tissue evidence="7">Muscle</tissue>
    </source>
</reference>
<keyword evidence="5" id="KW-0393">Immunoglobulin domain</keyword>
<dbReference type="InterPro" id="IPR007110">
    <property type="entry name" value="Ig-like_dom"/>
</dbReference>
<keyword evidence="2" id="KW-0472">Membrane</keyword>
<dbReference type="AlphaFoldDB" id="A0A2T7P164"/>
<evidence type="ECO:0000313" key="8">
    <source>
        <dbReference type="Proteomes" id="UP000245119"/>
    </source>
</evidence>
<evidence type="ECO:0000256" key="4">
    <source>
        <dbReference type="ARBA" id="ARBA00023180"/>
    </source>
</evidence>
<comment type="caution">
    <text evidence="7">The sequence shown here is derived from an EMBL/GenBank/DDBJ whole genome shotgun (WGS) entry which is preliminary data.</text>
</comment>
<dbReference type="SUPFAM" id="SSF48726">
    <property type="entry name" value="Immunoglobulin"/>
    <property type="match status" value="1"/>
</dbReference>
<protein>
    <recommendedName>
        <fullName evidence="6">Ig-like domain-containing protein</fullName>
    </recommendedName>
</protein>
<dbReference type="InterPro" id="IPR003599">
    <property type="entry name" value="Ig_sub"/>
</dbReference>
<dbReference type="PANTHER" id="PTHR11640">
    <property type="entry name" value="NEPHRIN"/>
    <property type="match status" value="1"/>
</dbReference>
<dbReference type="InterPro" id="IPR051275">
    <property type="entry name" value="Cell_adhesion_signaling"/>
</dbReference>
<evidence type="ECO:0000256" key="5">
    <source>
        <dbReference type="ARBA" id="ARBA00023319"/>
    </source>
</evidence>
<dbReference type="OrthoDB" id="10010939at2759"/>
<evidence type="ECO:0000313" key="7">
    <source>
        <dbReference type="EMBL" id="PVD27146.1"/>
    </source>
</evidence>
<dbReference type="Proteomes" id="UP000245119">
    <property type="component" value="Linkage Group LG7"/>
</dbReference>
<dbReference type="Pfam" id="PF13927">
    <property type="entry name" value="Ig_3"/>
    <property type="match status" value="1"/>
</dbReference>
<dbReference type="InterPro" id="IPR013783">
    <property type="entry name" value="Ig-like_fold"/>
</dbReference>
<dbReference type="SMART" id="SM00409">
    <property type="entry name" value="IG"/>
    <property type="match status" value="1"/>
</dbReference>
<sequence length="546" mass="60545">MVRALSCEHRSTAVLESCQTHCLQRQIDSPVEETGVFAGCWQKMVPRYSQDRLDIFLEATYISTMMVHVTRKLVLLLIAFNLFSKATTVETTKDNVNAPAGVGRIVGGLVAGLGDVVGVNIVTLSTSSMIFFAIMKETAFVVQGDVHKNKDILLNGSVVCKRTNENKMKDVCGLRYIENKTMGTVTMVTSPTTEKITKSEVKVSGSCQFVTTLPPEEGQYNMFVSVSPGGQTFSVEDELFTIERPTPPVVSCGPQPYVLENTNVTCICKTTSVGQPAGYLRMIAGNEAPQEVTVTKRQTVPTSQELNYTQTLTLSDHGKSWLRCDLMWGQVRLPGQNYIASVGYAPRRPRIFLNGHERNATVREKDQVNLRCESDGRPTPNISIYNNDNDTVIQRNSSPVIYTFIARCEDTATYTCFAWNEFSSQSGVNFVRLQLNVACKPRSVSSTNVFIFRVKDNREMLTFNVIAFPVPSGGGVWFADPVNNSTESSYVQSSDVNISCKSDRKFRYISKCTLTVFSDTSPSKTGMYKVQLINEHGAENFTIELS</sequence>